<dbReference type="PANTHER" id="PTHR14269">
    <property type="entry name" value="CDP-DIACYLGLYCEROL--GLYCEROL-3-PHOSPHATE 3-PHOSPHATIDYLTRANSFERASE-RELATED"/>
    <property type="match status" value="1"/>
</dbReference>
<dbReference type="GO" id="GO:0016020">
    <property type="term" value="C:membrane"/>
    <property type="evidence" value="ECO:0007669"/>
    <property type="project" value="InterPro"/>
</dbReference>
<name>A0A9D9EHV2_9BACT</name>
<feature type="transmembrane region" description="Helical" evidence="16">
    <location>
        <begin position="129"/>
        <end position="154"/>
    </location>
</feature>
<dbReference type="InterPro" id="IPR043130">
    <property type="entry name" value="CDP-OH_PTrfase_TM_dom"/>
</dbReference>
<evidence type="ECO:0000256" key="16">
    <source>
        <dbReference type="SAM" id="Phobius"/>
    </source>
</evidence>
<evidence type="ECO:0000256" key="15">
    <source>
        <dbReference type="RuleBase" id="RU003750"/>
    </source>
</evidence>
<dbReference type="EC" id="2.7.8.8" evidence="4"/>
<evidence type="ECO:0000256" key="1">
    <source>
        <dbReference type="ARBA" id="ARBA00000287"/>
    </source>
</evidence>
<reference evidence="17" key="1">
    <citation type="submission" date="2020-10" db="EMBL/GenBank/DDBJ databases">
        <authorList>
            <person name="Gilroy R."/>
        </authorList>
    </citation>
    <scope>NUCLEOTIDE SEQUENCE</scope>
    <source>
        <strain evidence="17">D3-1215</strain>
    </source>
</reference>
<evidence type="ECO:0000256" key="6">
    <source>
        <dbReference type="ARBA" id="ARBA00022516"/>
    </source>
</evidence>
<evidence type="ECO:0000256" key="8">
    <source>
        <dbReference type="ARBA" id="ARBA00022692"/>
    </source>
</evidence>
<protein>
    <recommendedName>
        <fullName evidence="5">CDP-diacylglycerol--serine O-phosphatidyltransferase</fullName>
        <ecNumber evidence="4">2.7.8.8</ecNumber>
    </recommendedName>
    <alternativeName>
        <fullName evidence="14">Phosphatidylserine synthase</fullName>
    </alternativeName>
</protein>
<dbReference type="NCBIfam" id="TIGR00473">
    <property type="entry name" value="pssA"/>
    <property type="match status" value="1"/>
</dbReference>
<dbReference type="InterPro" id="IPR000462">
    <property type="entry name" value="CDP-OH_P_trans"/>
</dbReference>
<dbReference type="InterPro" id="IPR050324">
    <property type="entry name" value="CDP-alcohol_PTase-I"/>
</dbReference>
<dbReference type="AlphaFoldDB" id="A0A9D9EHV2"/>
<evidence type="ECO:0000256" key="11">
    <source>
        <dbReference type="ARBA" id="ARBA00023136"/>
    </source>
</evidence>
<keyword evidence="8 16" id="KW-0812">Transmembrane</keyword>
<organism evidence="17 18">
    <name type="scientific">Candidatus Enterocola intestinipullorum</name>
    <dbReference type="NCBI Taxonomy" id="2840783"/>
    <lineage>
        <taxon>Bacteria</taxon>
        <taxon>Pseudomonadati</taxon>
        <taxon>Bacteroidota</taxon>
        <taxon>Bacteroidia</taxon>
        <taxon>Bacteroidales</taxon>
        <taxon>Candidatus Enterocola</taxon>
    </lineage>
</organism>
<dbReference type="GO" id="GO:0012505">
    <property type="term" value="C:endomembrane system"/>
    <property type="evidence" value="ECO:0007669"/>
    <property type="project" value="UniProtKB-SubCell"/>
</dbReference>
<keyword evidence="12" id="KW-0594">Phospholipid biosynthesis</keyword>
<keyword evidence="13" id="KW-1208">Phospholipid metabolism</keyword>
<evidence type="ECO:0000256" key="10">
    <source>
        <dbReference type="ARBA" id="ARBA00023098"/>
    </source>
</evidence>
<comment type="caution">
    <text evidence="17">The sequence shown here is derived from an EMBL/GenBank/DDBJ whole genome shotgun (WGS) entry which is preliminary data.</text>
</comment>
<dbReference type="GO" id="GO:0008654">
    <property type="term" value="P:phospholipid biosynthetic process"/>
    <property type="evidence" value="ECO:0007669"/>
    <property type="project" value="UniProtKB-KW"/>
</dbReference>
<feature type="transmembrane region" description="Helical" evidence="16">
    <location>
        <begin position="97"/>
        <end position="117"/>
    </location>
</feature>
<evidence type="ECO:0000256" key="14">
    <source>
        <dbReference type="ARBA" id="ARBA00032361"/>
    </source>
</evidence>
<dbReference type="Gene3D" id="1.20.120.1760">
    <property type="match status" value="1"/>
</dbReference>
<feature type="transmembrane region" description="Helical" evidence="16">
    <location>
        <begin position="202"/>
        <end position="230"/>
    </location>
</feature>
<dbReference type="Proteomes" id="UP000823637">
    <property type="component" value="Unassembled WGS sequence"/>
</dbReference>
<evidence type="ECO:0000256" key="2">
    <source>
        <dbReference type="ARBA" id="ARBA00004127"/>
    </source>
</evidence>
<evidence type="ECO:0000256" key="9">
    <source>
        <dbReference type="ARBA" id="ARBA00022989"/>
    </source>
</evidence>
<dbReference type="InterPro" id="IPR004533">
    <property type="entry name" value="CDP-diaglyc--ser_O-PTrfase"/>
</dbReference>
<comment type="catalytic activity">
    <reaction evidence="1">
        <text>a CDP-1,2-diacyl-sn-glycerol + L-serine = a 1,2-diacyl-sn-glycero-3-phospho-L-serine + CMP + H(+)</text>
        <dbReference type="Rhea" id="RHEA:16913"/>
        <dbReference type="ChEBI" id="CHEBI:15378"/>
        <dbReference type="ChEBI" id="CHEBI:33384"/>
        <dbReference type="ChEBI" id="CHEBI:57262"/>
        <dbReference type="ChEBI" id="CHEBI:58332"/>
        <dbReference type="ChEBI" id="CHEBI:60377"/>
        <dbReference type="EC" id="2.7.8.8"/>
    </reaction>
</comment>
<evidence type="ECO:0000313" key="17">
    <source>
        <dbReference type="EMBL" id="MBO8446675.1"/>
    </source>
</evidence>
<dbReference type="InterPro" id="IPR048254">
    <property type="entry name" value="CDP_ALCOHOL_P_TRANSF_CS"/>
</dbReference>
<dbReference type="GO" id="GO:0003882">
    <property type="term" value="F:CDP-diacylglycerol-serine O-phosphatidyltransferase activity"/>
    <property type="evidence" value="ECO:0007669"/>
    <property type="project" value="UniProtKB-EC"/>
</dbReference>
<keyword evidence="11 16" id="KW-0472">Membrane</keyword>
<keyword evidence="9 16" id="KW-1133">Transmembrane helix</keyword>
<accession>A0A9D9EHV2</accession>
<sequence>MIKKHIPNAITSLNLFSGCIAVVSAIEGDLTAAFLFIILSAVFDFFDGFAARKLGVASPIGKDLDSLADDISFGLAPAAIVSSLLKECDYPEAMLDWAFVIPYIPYVIAVFSALRLAKFNNDERQHVSFIGMPTPANAIMTGAMANMPVAAFLWQPAPVFSDMLHFGLWSMLMLLAYAFITSWLLVCPVPMFSFKQKGKTQYVFAGCAIVLTALFAFAGLFATMVLYIAISFASTNRNTK</sequence>
<evidence type="ECO:0000256" key="12">
    <source>
        <dbReference type="ARBA" id="ARBA00023209"/>
    </source>
</evidence>
<keyword evidence="10" id="KW-0443">Lipid metabolism</keyword>
<dbReference type="PANTHER" id="PTHR14269:SF61">
    <property type="entry name" value="CDP-DIACYLGLYCEROL--SERINE O-PHOSPHATIDYLTRANSFERASE"/>
    <property type="match status" value="1"/>
</dbReference>
<dbReference type="PROSITE" id="PS00379">
    <property type="entry name" value="CDP_ALCOHOL_P_TRANSF"/>
    <property type="match status" value="1"/>
</dbReference>
<dbReference type="Pfam" id="PF01066">
    <property type="entry name" value="CDP-OH_P_transf"/>
    <property type="match status" value="1"/>
</dbReference>
<evidence type="ECO:0000256" key="7">
    <source>
        <dbReference type="ARBA" id="ARBA00022679"/>
    </source>
</evidence>
<reference evidence="17" key="2">
    <citation type="journal article" date="2021" name="PeerJ">
        <title>Extensive microbial diversity within the chicken gut microbiome revealed by metagenomics and culture.</title>
        <authorList>
            <person name="Gilroy R."/>
            <person name="Ravi A."/>
            <person name="Getino M."/>
            <person name="Pursley I."/>
            <person name="Horton D.L."/>
            <person name="Alikhan N.F."/>
            <person name="Baker D."/>
            <person name="Gharbi K."/>
            <person name="Hall N."/>
            <person name="Watson M."/>
            <person name="Adriaenssens E.M."/>
            <person name="Foster-Nyarko E."/>
            <person name="Jarju S."/>
            <person name="Secka A."/>
            <person name="Antonio M."/>
            <person name="Oren A."/>
            <person name="Chaudhuri R.R."/>
            <person name="La Ragione R."/>
            <person name="Hildebrand F."/>
            <person name="Pallen M.J."/>
        </authorList>
    </citation>
    <scope>NUCLEOTIDE SEQUENCE</scope>
    <source>
        <strain evidence="17">D3-1215</strain>
    </source>
</reference>
<keyword evidence="6" id="KW-0444">Lipid biosynthesis</keyword>
<evidence type="ECO:0000313" key="18">
    <source>
        <dbReference type="Proteomes" id="UP000823637"/>
    </source>
</evidence>
<feature type="transmembrane region" description="Helical" evidence="16">
    <location>
        <begin position="166"/>
        <end position="190"/>
    </location>
</feature>
<evidence type="ECO:0000256" key="5">
    <source>
        <dbReference type="ARBA" id="ARBA00017171"/>
    </source>
</evidence>
<comment type="similarity">
    <text evidence="3 15">Belongs to the CDP-alcohol phosphatidyltransferase class-I family.</text>
</comment>
<evidence type="ECO:0000256" key="13">
    <source>
        <dbReference type="ARBA" id="ARBA00023264"/>
    </source>
</evidence>
<dbReference type="EMBL" id="JADIMR010000038">
    <property type="protein sequence ID" value="MBO8446675.1"/>
    <property type="molecule type" value="Genomic_DNA"/>
</dbReference>
<keyword evidence="7 15" id="KW-0808">Transferase</keyword>
<proteinExistence type="inferred from homology"/>
<evidence type="ECO:0000256" key="4">
    <source>
        <dbReference type="ARBA" id="ARBA00013174"/>
    </source>
</evidence>
<gene>
    <name evidence="17" type="primary">pssA</name>
    <name evidence="17" type="ORF">IAC32_02885</name>
</gene>
<dbReference type="PROSITE" id="PS51257">
    <property type="entry name" value="PROKAR_LIPOPROTEIN"/>
    <property type="match status" value="1"/>
</dbReference>
<evidence type="ECO:0000256" key="3">
    <source>
        <dbReference type="ARBA" id="ARBA00010441"/>
    </source>
</evidence>
<comment type="subcellular location">
    <subcellularLocation>
        <location evidence="2">Endomembrane system</location>
        <topology evidence="2">Multi-pass membrane protein</topology>
    </subcellularLocation>
</comment>